<dbReference type="PANTHER" id="PTHR11017:SF263">
    <property type="entry name" value="ADP-RIBOSYL CYCLASE_CYCLIC ADP-RIBOSE HYDROLASE"/>
    <property type="match status" value="1"/>
</dbReference>
<comment type="caution">
    <text evidence="2">The sequence shown here is derived from an EMBL/GenBank/DDBJ whole genome shotgun (WGS) entry which is preliminary data.</text>
</comment>
<dbReference type="OrthoDB" id="1435635at2759"/>
<dbReference type="InterPro" id="IPR042197">
    <property type="entry name" value="Apaf_helical"/>
</dbReference>
<dbReference type="SUPFAM" id="SSF52540">
    <property type="entry name" value="P-loop containing nucleoside triphosphate hydrolases"/>
    <property type="match status" value="1"/>
</dbReference>
<gene>
    <name evidence="2" type="primary">N</name>
    <name evidence="2" type="ORF">CR513_41287</name>
</gene>
<evidence type="ECO:0000313" key="2">
    <source>
        <dbReference type="EMBL" id="RDX78437.1"/>
    </source>
</evidence>
<organism evidence="2 3">
    <name type="scientific">Mucuna pruriens</name>
    <name type="common">Velvet bean</name>
    <name type="synonym">Dolichos pruriens</name>
    <dbReference type="NCBI Taxonomy" id="157652"/>
    <lineage>
        <taxon>Eukaryota</taxon>
        <taxon>Viridiplantae</taxon>
        <taxon>Streptophyta</taxon>
        <taxon>Embryophyta</taxon>
        <taxon>Tracheophyta</taxon>
        <taxon>Spermatophyta</taxon>
        <taxon>Magnoliopsida</taxon>
        <taxon>eudicotyledons</taxon>
        <taxon>Gunneridae</taxon>
        <taxon>Pentapetalae</taxon>
        <taxon>rosids</taxon>
        <taxon>fabids</taxon>
        <taxon>Fabales</taxon>
        <taxon>Fabaceae</taxon>
        <taxon>Papilionoideae</taxon>
        <taxon>50 kb inversion clade</taxon>
        <taxon>NPAAA clade</taxon>
        <taxon>indigoferoid/millettioid clade</taxon>
        <taxon>Phaseoleae</taxon>
        <taxon>Mucuna</taxon>
    </lineage>
</organism>
<dbReference type="Gene3D" id="3.40.50.300">
    <property type="entry name" value="P-loop containing nucleotide triphosphate hydrolases"/>
    <property type="match status" value="1"/>
</dbReference>
<dbReference type="SMART" id="SM00364">
    <property type="entry name" value="LRR_BAC"/>
    <property type="match status" value="4"/>
</dbReference>
<dbReference type="Proteomes" id="UP000257109">
    <property type="component" value="Unassembled WGS sequence"/>
</dbReference>
<proteinExistence type="predicted"/>
<dbReference type="Gene3D" id="1.10.8.430">
    <property type="entry name" value="Helical domain of apoptotic protease-activating factors"/>
    <property type="match status" value="1"/>
</dbReference>
<dbReference type="InterPro" id="IPR027417">
    <property type="entry name" value="P-loop_NTPase"/>
</dbReference>
<protein>
    <submittedName>
        <fullName evidence="2">TMV resistance protein N</fullName>
    </submittedName>
</protein>
<dbReference type="EMBL" id="QJKJ01008869">
    <property type="protein sequence ID" value="RDX78437.1"/>
    <property type="molecule type" value="Genomic_DNA"/>
</dbReference>
<dbReference type="InterPro" id="IPR044974">
    <property type="entry name" value="Disease_R_plants"/>
</dbReference>
<dbReference type="InterPro" id="IPR032675">
    <property type="entry name" value="LRR_dom_sf"/>
</dbReference>
<dbReference type="GO" id="GO:0043531">
    <property type="term" value="F:ADP binding"/>
    <property type="evidence" value="ECO:0007669"/>
    <property type="project" value="InterPro"/>
</dbReference>
<accession>A0A371FJF1</accession>
<dbReference type="SUPFAM" id="SSF52058">
    <property type="entry name" value="L domain-like"/>
    <property type="match status" value="1"/>
</dbReference>
<dbReference type="PRINTS" id="PR00364">
    <property type="entry name" value="DISEASERSIST"/>
</dbReference>
<dbReference type="GO" id="GO:0006952">
    <property type="term" value="P:defense response"/>
    <property type="evidence" value="ECO:0007669"/>
    <property type="project" value="InterPro"/>
</dbReference>
<feature type="non-terminal residue" evidence="2">
    <location>
        <position position="1"/>
    </location>
</feature>
<dbReference type="Pfam" id="PF00931">
    <property type="entry name" value="NB-ARC"/>
    <property type="match status" value="1"/>
</dbReference>
<dbReference type="AlphaFoldDB" id="A0A371FJF1"/>
<feature type="domain" description="NB-ARC" evidence="1">
    <location>
        <begin position="27"/>
        <end position="191"/>
    </location>
</feature>
<name>A0A371FJF1_MUCPR</name>
<keyword evidence="3" id="KW-1185">Reference proteome</keyword>
<dbReference type="PANTHER" id="PTHR11017">
    <property type="entry name" value="LEUCINE-RICH REPEAT-CONTAINING PROTEIN"/>
    <property type="match status" value="1"/>
</dbReference>
<dbReference type="STRING" id="157652.A0A371FJF1"/>
<evidence type="ECO:0000259" key="1">
    <source>
        <dbReference type="Pfam" id="PF00931"/>
    </source>
</evidence>
<sequence>MLTKLAEPPINSKGLVGISEKIVDTESLIRKEPKDTRLVGIWGMGGIGKTTLAEEIFNKLRFEYEGCCFLANEREQSSRRELISLKEEIFSKLLGNVVKIDTPNSLPHEIIRRIRRVKILFVLDDVNNPDHLEKLLGPLHNFGSGSRIIVTKTRDEQVLTANKADEIYQLREFSFDNALELFSLNAFNQSDHQRDYDVLSERVVTYAKGVPLVLKVLGHLLCGKNKEVWESELDKLKNMPLTKVNVSHLKSLLKDGERDNSVIVGLERLKDKALITFSEDNFVCMHDSIQEMAWEIVGRENPKKPTWLWDPDDICEELQNDKNLVNIKELDLSYSKMLKELPDLSKATNFEVLLLMGCSMLTSVHPSIFSLGKLEKLNLLYCESLTTLTSDSHACNLSYLNLDCCKNLTKFSLMSENMKELILGSTKIKTLPSSFGHQSKLKWLDIYGSDIERLPSSLNNLTQLLYIYLRSCKELQTIPELPLLLETLDTQGCTSLQTIGKLPPSLKTLYVHYCISLQTLPELPRFLETLCIQGCKSLQTLPELPHFHETLNTQDCKSLQTLSKLPQPPSLKL</sequence>
<evidence type="ECO:0000313" key="3">
    <source>
        <dbReference type="Proteomes" id="UP000257109"/>
    </source>
</evidence>
<dbReference type="Gene3D" id="3.80.10.10">
    <property type="entry name" value="Ribonuclease Inhibitor"/>
    <property type="match status" value="2"/>
</dbReference>
<reference evidence="2" key="1">
    <citation type="submission" date="2018-05" db="EMBL/GenBank/DDBJ databases">
        <title>Draft genome of Mucuna pruriens seed.</title>
        <authorList>
            <person name="Nnadi N.E."/>
            <person name="Vos R."/>
            <person name="Hasami M.H."/>
            <person name="Devisetty U.K."/>
            <person name="Aguiy J.C."/>
        </authorList>
    </citation>
    <scope>NUCLEOTIDE SEQUENCE [LARGE SCALE GENOMIC DNA]</scope>
    <source>
        <strain evidence="2">JCA_2017</strain>
    </source>
</reference>
<dbReference type="InterPro" id="IPR002182">
    <property type="entry name" value="NB-ARC"/>
</dbReference>